<dbReference type="Pfam" id="PF11193">
    <property type="entry name" value="DUF2812"/>
    <property type="match status" value="1"/>
</dbReference>
<dbReference type="Proteomes" id="UP000437862">
    <property type="component" value="Chromosome"/>
</dbReference>
<sequence>MNDKLVRKWNFTGPWNDERIERWLERLAAEGLHLESVGALGQYRFRRGAPGRVMYRIDVAMNRKKPDADYVQLMTDAGWRMAAEQGNLYYWRTSDPHAPEIFTDAASRAAKYERLARNYGLMLALSLLFFVKSAVVLYIDGTLSKTETFLAPLWTVLLAQTLYAYRRLRARIEAVRLAAAP</sequence>
<dbReference type="AlphaFoldDB" id="A0A562PGA4"/>
<evidence type="ECO:0000313" key="5">
    <source>
        <dbReference type="Proteomes" id="UP000437862"/>
    </source>
</evidence>
<feature type="transmembrane region" description="Helical" evidence="1">
    <location>
        <begin position="151"/>
        <end position="168"/>
    </location>
</feature>
<organism evidence="3 4">
    <name type="scientific">Pseudoduganella flava</name>
    <dbReference type="NCBI Taxonomy" id="871742"/>
    <lineage>
        <taxon>Bacteria</taxon>
        <taxon>Pseudomonadati</taxon>
        <taxon>Pseudomonadota</taxon>
        <taxon>Betaproteobacteria</taxon>
        <taxon>Burkholderiales</taxon>
        <taxon>Oxalobacteraceae</taxon>
        <taxon>Telluria group</taxon>
        <taxon>Pseudoduganella</taxon>
    </lineage>
</organism>
<feature type="transmembrane region" description="Helical" evidence="1">
    <location>
        <begin position="119"/>
        <end position="139"/>
    </location>
</feature>
<keyword evidence="5" id="KW-1185">Reference proteome</keyword>
<reference evidence="3" key="2">
    <citation type="submission" date="2019-07" db="EMBL/GenBank/DDBJ databases">
        <authorList>
            <person name="Whitman W."/>
            <person name="Huntemann M."/>
            <person name="Clum A."/>
            <person name="Pillay M."/>
            <person name="Palaniappan K."/>
            <person name="Varghese N."/>
            <person name="Mikhailova N."/>
            <person name="Stamatis D."/>
            <person name="Reddy T."/>
            <person name="Daum C."/>
            <person name="Shapiro N."/>
            <person name="Ivanova N."/>
            <person name="Kyrpides N."/>
            <person name="Woyke T."/>
        </authorList>
    </citation>
    <scope>NUCLEOTIDE SEQUENCE</scope>
    <source>
        <strain evidence="3">CGMCC 1.10685</strain>
    </source>
</reference>
<name>A0A562PGA4_9BURK</name>
<accession>A0A562PGA4</accession>
<dbReference type="EMBL" id="VLKW01000012">
    <property type="protein sequence ID" value="TWI43449.1"/>
    <property type="molecule type" value="Genomic_DNA"/>
</dbReference>
<evidence type="ECO:0000313" key="3">
    <source>
        <dbReference type="EMBL" id="TWI43449.1"/>
    </source>
</evidence>
<protein>
    <submittedName>
        <fullName evidence="2">DUF2812 domain-containing protein</fullName>
    </submittedName>
    <submittedName>
        <fullName evidence="3">Uncharacterized protein DUF2812</fullName>
    </submittedName>
</protein>
<keyword evidence="1" id="KW-0812">Transmembrane</keyword>
<evidence type="ECO:0000256" key="1">
    <source>
        <dbReference type="SAM" id="Phobius"/>
    </source>
</evidence>
<keyword evidence="1" id="KW-1133">Transmembrane helix</keyword>
<reference evidence="2 5" key="3">
    <citation type="submission" date="2019-12" db="EMBL/GenBank/DDBJ databases">
        <title>Draft Genome Sequences of Six Type Strains of the Genus Massilia.</title>
        <authorList>
            <person name="Miess H."/>
            <person name="Frediansyah A."/>
            <person name="Goeker M."/>
            <person name="Gross H."/>
        </authorList>
    </citation>
    <scope>NUCLEOTIDE SEQUENCE [LARGE SCALE GENOMIC DNA]</scope>
    <source>
        <strain evidence="2 5">DSM 26639</strain>
    </source>
</reference>
<keyword evidence="1" id="KW-0472">Membrane</keyword>
<evidence type="ECO:0000313" key="4">
    <source>
        <dbReference type="Proteomes" id="UP000315112"/>
    </source>
</evidence>
<gene>
    <name evidence="2" type="ORF">GO485_15210</name>
    <name evidence="3" type="ORF">IP92_05013</name>
</gene>
<proteinExistence type="predicted"/>
<dbReference type="OrthoDB" id="8757095at2"/>
<dbReference type="InterPro" id="IPR021359">
    <property type="entry name" value="DUF2812"/>
</dbReference>
<dbReference type="RefSeq" id="WP_145880428.1">
    <property type="nucleotide sequence ID" value="NZ_CP046904.1"/>
</dbReference>
<reference evidence="3 4" key="1">
    <citation type="journal article" date="2015" name="Stand. Genomic Sci.">
        <title>Genomic Encyclopedia of Bacterial and Archaeal Type Strains, Phase III: the genomes of soil and plant-associated and newly described type strains.</title>
        <authorList>
            <person name="Whitman W.B."/>
            <person name="Woyke T."/>
            <person name="Klenk H.P."/>
            <person name="Zhou Y."/>
            <person name="Lilburn T.G."/>
            <person name="Beck B.J."/>
            <person name="De Vos P."/>
            <person name="Vandamme P."/>
            <person name="Eisen J.A."/>
            <person name="Garrity G."/>
            <person name="Hugenholtz P."/>
            <person name="Kyrpides N.C."/>
        </authorList>
    </citation>
    <scope>NUCLEOTIDE SEQUENCE [LARGE SCALE GENOMIC DNA]</scope>
    <source>
        <strain evidence="3 4">CGMCC 1.10685</strain>
    </source>
</reference>
<dbReference type="EMBL" id="CP046904">
    <property type="protein sequence ID" value="QGZ40266.1"/>
    <property type="molecule type" value="Genomic_DNA"/>
</dbReference>
<evidence type="ECO:0000313" key="2">
    <source>
        <dbReference type="EMBL" id="QGZ40266.1"/>
    </source>
</evidence>
<dbReference type="Proteomes" id="UP000315112">
    <property type="component" value="Unassembled WGS sequence"/>
</dbReference>